<dbReference type="SUPFAM" id="SSF48452">
    <property type="entry name" value="TPR-like"/>
    <property type="match status" value="1"/>
</dbReference>
<dbReference type="NCBIfam" id="NF047558">
    <property type="entry name" value="TPR_END_plus"/>
    <property type="match status" value="1"/>
</dbReference>
<comment type="caution">
    <text evidence="3">The sequence shown here is derived from an EMBL/GenBank/DDBJ whole genome shotgun (WGS) entry which is preliminary data.</text>
</comment>
<feature type="transmembrane region" description="Helical" evidence="2">
    <location>
        <begin position="94"/>
        <end position="113"/>
    </location>
</feature>
<accession>A0A2N1J2H0</accession>
<keyword evidence="4" id="KW-1185">Reference proteome</keyword>
<evidence type="ECO:0000256" key="2">
    <source>
        <dbReference type="SAM" id="Phobius"/>
    </source>
</evidence>
<organism evidence="3 4">
    <name type="scientific">Malaciobacter halophilus</name>
    <dbReference type="NCBI Taxonomy" id="197482"/>
    <lineage>
        <taxon>Bacteria</taxon>
        <taxon>Pseudomonadati</taxon>
        <taxon>Campylobacterota</taxon>
        <taxon>Epsilonproteobacteria</taxon>
        <taxon>Campylobacterales</taxon>
        <taxon>Arcobacteraceae</taxon>
        <taxon>Malaciobacter</taxon>
    </lineage>
</organism>
<dbReference type="RefSeq" id="WP_101184713.1">
    <property type="nucleotide sequence ID" value="NZ_CP031218.1"/>
</dbReference>
<proteinExistence type="predicted"/>
<gene>
    <name evidence="3" type="ORF">CP960_07045</name>
</gene>
<sequence length="298" mass="34529">MVRLLLLLVPIIFLSTLSAQELTKKEQTKVQKRLDKLEKPLYTPFVENYILNDLRKLREENKKLKVELYQRLAEKEVEISTNAINYATSTINNIFYIIAAATSLLVVIGLNSIRDINQKIRNIVDEKVSKVIDDYEKRMSLIEKDLDKRSKQVLQNQKEIEKTNTIQSLWIRAAQETTASGKIEIYDDVLNLRPNDPEALTYKAEAALELSEANWALHLANQALKIDDDYPNAFYQRAKAHAVLGYNDFAINDLEKALKLNEQYMEEIENEEEFDGLNDNKKFISLIKKYTQEPNETT</sequence>
<dbReference type="EMBL" id="NXIF01000027">
    <property type="protein sequence ID" value="PKI80753.1"/>
    <property type="molecule type" value="Genomic_DNA"/>
</dbReference>
<evidence type="ECO:0000313" key="3">
    <source>
        <dbReference type="EMBL" id="PKI80753.1"/>
    </source>
</evidence>
<dbReference type="Proteomes" id="UP000233248">
    <property type="component" value="Unassembled WGS sequence"/>
</dbReference>
<feature type="coiled-coil region" evidence="1">
    <location>
        <begin position="247"/>
        <end position="274"/>
    </location>
</feature>
<name>A0A2N1J2H0_9BACT</name>
<keyword evidence="1" id="KW-0175">Coiled coil</keyword>
<evidence type="ECO:0000256" key="1">
    <source>
        <dbReference type="SAM" id="Coils"/>
    </source>
</evidence>
<keyword evidence="2" id="KW-0812">Transmembrane</keyword>
<keyword evidence="2" id="KW-0472">Membrane</keyword>
<evidence type="ECO:0000313" key="4">
    <source>
        <dbReference type="Proteomes" id="UP000233248"/>
    </source>
</evidence>
<protein>
    <submittedName>
        <fullName evidence="3">Uncharacterized protein</fullName>
    </submittedName>
</protein>
<dbReference type="OrthoDB" id="9792573at2"/>
<reference evidence="3 4" key="1">
    <citation type="submission" date="2017-09" db="EMBL/GenBank/DDBJ databases">
        <title>Genomics of the genus Arcobacter.</title>
        <authorList>
            <person name="Perez-Cataluna A."/>
            <person name="Figueras M.J."/>
            <person name="Salas-Masso N."/>
        </authorList>
    </citation>
    <scope>NUCLEOTIDE SEQUENCE [LARGE SCALE GENOMIC DNA]</scope>
    <source>
        <strain evidence="3 4">DSM 18005</strain>
    </source>
</reference>
<dbReference type="Gene3D" id="1.25.40.10">
    <property type="entry name" value="Tetratricopeptide repeat domain"/>
    <property type="match status" value="1"/>
</dbReference>
<dbReference type="KEGG" id="ahs:AHALO_1558"/>
<dbReference type="AlphaFoldDB" id="A0A2N1J2H0"/>
<dbReference type="SMART" id="SM00028">
    <property type="entry name" value="TPR"/>
    <property type="match status" value="2"/>
</dbReference>
<dbReference type="InterPro" id="IPR011990">
    <property type="entry name" value="TPR-like_helical_dom_sf"/>
</dbReference>
<keyword evidence="2" id="KW-1133">Transmembrane helix</keyword>
<dbReference type="InterPro" id="IPR019734">
    <property type="entry name" value="TPR_rpt"/>
</dbReference>